<evidence type="ECO:0000313" key="10">
    <source>
        <dbReference type="EMBL" id="CUV24250.1"/>
    </source>
</evidence>
<dbReference type="GO" id="GO:0050545">
    <property type="term" value="F:sulfopyruvate decarboxylase activity"/>
    <property type="evidence" value="ECO:0007669"/>
    <property type="project" value="TreeGrafter"/>
</dbReference>
<evidence type="ECO:0000313" key="12">
    <source>
        <dbReference type="EMBL" id="CUV36495.1"/>
    </source>
</evidence>
<dbReference type="EMBL" id="LN899820">
    <property type="protein sequence ID" value="CUV54080.1"/>
    <property type="molecule type" value="Genomic_DNA"/>
</dbReference>
<evidence type="ECO:0000313" key="17">
    <source>
        <dbReference type="EMBL" id="UZF13646.1"/>
    </source>
</evidence>
<dbReference type="EMBL" id="LN899824">
    <property type="protein sequence ID" value="CUV31289.1"/>
    <property type="molecule type" value="Genomic_DNA"/>
</dbReference>
<keyword evidence="6" id="KW-0460">Magnesium</keyword>
<comment type="similarity">
    <text evidence="2">Belongs to the ComB family.</text>
</comment>
<dbReference type="PATRIC" id="fig|305.107.peg.4303"/>
<comment type="cofactor">
    <cofactor evidence="1">
        <name>Mg(2+)</name>
        <dbReference type="ChEBI" id="CHEBI:18420"/>
    </cofactor>
</comment>
<evidence type="ECO:0000256" key="1">
    <source>
        <dbReference type="ARBA" id="ARBA00001946"/>
    </source>
</evidence>
<evidence type="ECO:0000313" key="9">
    <source>
        <dbReference type="EMBL" id="CUV19189.1"/>
    </source>
</evidence>
<evidence type="ECO:0000256" key="4">
    <source>
        <dbReference type="ARBA" id="ARBA00021948"/>
    </source>
</evidence>
<proteinExistence type="inferred from homology"/>
<evidence type="ECO:0000256" key="7">
    <source>
        <dbReference type="ARBA" id="ARBA00033711"/>
    </source>
</evidence>
<reference evidence="8" key="2">
    <citation type="submission" date="2018-01" db="EMBL/GenBank/DDBJ databases">
        <title>Ralstonia pseudosolanacearum P824 infects blueberry.</title>
        <authorList>
            <person name="Bocsanczy A.M."/>
            <person name="Norman D.J."/>
        </authorList>
    </citation>
    <scope>NUCLEOTIDE SEQUENCE</scope>
    <source>
        <strain evidence="8">P824</strain>
    </source>
</reference>
<dbReference type="InterPro" id="IPR036702">
    <property type="entry name" value="ComB-like_sf"/>
</dbReference>
<dbReference type="GO" id="GO:0000287">
    <property type="term" value="F:magnesium ion binding"/>
    <property type="evidence" value="ECO:0007669"/>
    <property type="project" value="InterPro"/>
</dbReference>
<dbReference type="Gene3D" id="3.90.1560.10">
    <property type="entry name" value="ComB-like"/>
    <property type="match status" value="1"/>
</dbReference>
<reference evidence="18" key="3">
    <citation type="submission" date="2018-01" db="EMBL/GenBank/DDBJ databases">
        <title>Raltonia solanacearum P824 infects blueberry.</title>
        <authorList>
            <person name="Bocsanczy A.M."/>
            <person name="Norman D.J."/>
        </authorList>
    </citation>
    <scope>NUCLEOTIDE SEQUENCE [LARGE SCALE GENOMIC DNA]</scope>
    <source>
        <strain evidence="18">P824</strain>
    </source>
</reference>
<dbReference type="EMBL" id="CP085043">
    <property type="protein sequence ID" value="UZF13646.1"/>
    <property type="molecule type" value="Genomic_DNA"/>
</dbReference>
<dbReference type="EMBL" id="LN899826">
    <property type="protein sequence ID" value="CUV40671.1"/>
    <property type="molecule type" value="Genomic_DNA"/>
</dbReference>
<evidence type="ECO:0000313" key="13">
    <source>
        <dbReference type="EMBL" id="CUV40671.1"/>
    </source>
</evidence>
<evidence type="ECO:0000256" key="5">
    <source>
        <dbReference type="ARBA" id="ARBA00022801"/>
    </source>
</evidence>
<dbReference type="Pfam" id="PF04029">
    <property type="entry name" value="2-ph_phosp"/>
    <property type="match status" value="1"/>
</dbReference>
<gene>
    <name evidence="17" type="ORF">LH706_11295</name>
    <name evidence="9" type="ORF">PSS4_v1_940021</name>
    <name evidence="16" type="ORF">RD1301_v1_1090014</name>
    <name evidence="8" type="ORF">RSP824_10330</name>
    <name evidence="10" type="ORF">RUN1744_v1_610021</name>
    <name evidence="11" type="ORF">RUN1985_v1_840062</name>
    <name evidence="15" type="ORF">RUN215_v1_220087</name>
    <name evidence="12" type="ORF">TD1301_v1_2150017</name>
    <name evidence="13" type="ORF">TF3108_v1_540001</name>
    <name evidence="14" type="ORF">TO10_v1_380197</name>
</gene>
<dbReference type="EMBL" id="LN899821">
    <property type="protein sequence ID" value="CUV19189.1"/>
    <property type="molecule type" value="Genomic_DNA"/>
</dbReference>
<dbReference type="GO" id="GO:0050532">
    <property type="term" value="F:2-phosphosulfolactate phosphatase activity"/>
    <property type="evidence" value="ECO:0007669"/>
    <property type="project" value="UniProtKB-EC"/>
</dbReference>
<accession>A0A0K1ZKY5</accession>
<evidence type="ECO:0000313" key="16">
    <source>
        <dbReference type="EMBL" id="CUV60739.1"/>
    </source>
</evidence>
<dbReference type="EMBL" id="CP025741">
    <property type="protein sequence ID" value="AYA46855.1"/>
    <property type="molecule type" value="Genomic_DNA"/>
</dbReference>
<dbReference type="Proteomes" id="UP000262427">
    <property type="component" value="Chromosome CM"/>
</dbReference>
<dbReference type="EMBL" id="LN899822">
    <property type="protein sequence ID" value="CUV60739.1"/>
    <property type="molecule type" value="Genomic_DNA"/>
</dbReference>
<evidence type="ECO:0000313" key="11">
    <source>
        <dbReference type="EMBL" id="CUV31289.1"/>
    </source>
</evidence>
<evidence type="ECO:0000256" key="3">
    <source>
        <dbReference type="ARBA" id="ARBA00012953"/>
    </source>
</evidence>
<dbReference type="EC" id="3.1.3.71" evidence="3"/>
<dbReference type="EMBL" id="LN899827">
    <property type="protein sequence ID" value="CUV45774.1"/>
    <property type="molecule type" value="Genomic_DNA"/>
</dbReference>
<reference evidence="17" key="4">
    <citation type="submission" date="2021-10" db="EMBL/GenBank/DDBJ databases">
        <title>Complete genome sequences of five Ralstonia solancearum strains isolated from sunflower.</title>
        <authorList>
            <person name="She X."/>
            <person name="He Z."/>
        </authorList>
    </citation>
    <scope>NUCLEOTIDE SEQUENCE</scope>
    <source>
        <strain evidence="17">RS638</strain>
    </source>
</reference>
<dbReference type="AlphaFoldDB" id="A0A0K1ZKY5"/>
<evidence type="ECO:0000313" key="14">
    <source>
        <dbReference type="EMBL" id="CUV45774.1"/>
    </source>
</evidence>
<name>A0A0K1ZKY5_RALSL</name>
<evidence type="ECO:0000256" key="6">
    <source>
        <dbReference type="ARBA" id="ARBA00022842"/>
    </source>
</evidence>
<organism evidence="13">
    <name type="scientific">Ralstonia solanacearum</name>
    <name type="common">Pseudomonas solanacearum</name>
    <dbReference type="NCBI Taxonomy" id="305"/>
    <lineage>
        <taxon>Bacteria</taxon>
        <taxon>Pseudomonadati</taxon>
        <taxon>Pseudomonadota</taxon>
        <taxon>Betaproteobacteria</taxon>
        <taxon>Burkholderiales</taxon>
        <taxon>Burkholderiaceae</taxon>
        <taxon>Ralstonia</taxon>
        <taxon>Ralstonia solanacearum species complex</taxon>
    </lineage>
</organism>
<dbReference type="PANTHER" id="PTHR37311">
    <property type="entry name" value="2-PHOSPHOSULFOLACTATE PHOSPHATASE-RELATED"/>
    <property type="match status" value="1"/>
</dbReference>
<dbReference type="InterPro" id="IPR005238">
    <property type="entry name" value="ComB-like"/>
</dbReference>
<protein>
    <recommendedName>
        <fullName evidence="4">Probable 2-phosphosulfolactate phosphatase</fullName>
        <ecNumber evidence="3">3.1.3.71</ecNumber>
    </recommendedName>
</protein>
<dbReference type="PANTHER" id="PTHR37311:SF1">
    <property type="entry name" value="2-PHOSPHOSULFOLACTATE PHOSPHATASE-RELATED"/>
    <property type="match status" value="1"/>
</dbReference>
<dbReference type="SUPFAM" id="SSF142823">
    <property type="entry name" value="ComB-like"/>
    <property type="match status" value="1"/>
</dbReference>
<dbReference type="EMBL" id="LN899823">
    <property type="protein sequence ID" value="CUV24250.1"/>
    <property type="molecule type" value="Genomic_DNA"/>
</dbReference>
<evidence type="ECO:0000256" key="2">
    <source>
        <dbReference type="ARBA" id="ARBA00009997"/>
    </source>
</evidence>
<sequence>MATEFSLYNVHCEWGEHGASALAPHCDVVIVVDVLSFCTCVDIAVGRGARIYPYPWRDGSAETFARRAGAMLAGTNRSQPGYTLSPASLRGLPMGSSLVLPSPNGATLALATGSTPTFAGCLRNARAVAEAASRHGRRIAVVASGERWADGNLRPALEDWLAAGAIVHHLSETIAGFLPHALSPEALAARAVYREASQTGMMKAWLLDSVSGRELCERGFAEDVTIAAQTDVSTVAPMLVEGAFRNATPKSESMLSPDLLGAAGLRALRPTPASHRNPMPPR</sequence>
<evidence type="ECO:0000313" key="15">
    <source>
        <dbReference type="EMBL" id="CUV54080.1"/>
    </source>
</evidence>
<dbReference type="EMBL" id="LN899825">
    <property type="protein sequence ID" value="CUV36495.1"/>
    <property type="molecule type" value="Genomic_DNA"/>
</dbReference>
<keyword evidence="5 13" id="KW-0378">Hydrolase</keyword>
<comment type="catalytic activity">
    <reaction evidence="7">
        <text>(2R)-O-phospho-3-sulfolactate + H2O = (2R)-3-sulfolactate + phosphate</text>
        <dbReference type="Rhea" id="RHEA:23416"/>
        <dbReference type="ChEBI" id="CHEBI:15377"/>
        <dbReference type="ChEBI" id="CHEBI:15597"/>
        <dbReference type="ChEBI" id="CHEBI:43474"/>
        <dbReference type="ChEBI" id="CHEBI:58738"/>
        <dbReference type="EC" id="3.1.3.71"/>
    </reaction>
</comment>
<evidence type="ECO:0000313" key="18">
    <source>
        <dbReference type="Proteomes" id="UP000262427"/>
    </source>
</evidence>
<evidence type="ECO:0000313" key="8">
    <source>
        <dbReference type="EMBL" id="AYA46855.1"/>
    </source>
</evidence>
<reference evidence="13" key="1">
    <citation type="submission" date="2015-10" db="EMBL/GenBank/DDBJ databases">
        <authorList>
            <person name="Gilbert D.G."/>
        </authorList>
    </citation>
    <scope>NUCLEOTIDE SEQUENCE</scope>
    <source>
        <strain evidence="13">Phyl III-seqv23</strain>
    </source>
</reference>